<keyword evidence="10" id="KW-1185">Reference proteome</keyword>
<keyword evidence="4 5" id="KW-0067">ATP-binding</keyword>
<evidence type="ECO:0000259" key="8">
    <source>
        <dbReference type="PROSITE" id="PS50011"/>
    </source>
</evidence>
<keyword evidence="9" id="KW-0723">Serine/threonine-protein kinase</keyword>
<dbReference type="SMART" id="SM00220">
    <property type="entry name" value="S_TKc"/>
    <property type="match status" value="1"/>
</dbReference>
<proteinExistence type="predicted"/>
<dbReference type="PANTHER" id="PTHR43289:SF6">
    <property type="entry name" value="SERINE_THREONINE-PROTEIN KINASE NEKL-3"/>
    <property type="match status" value="1"/>
</dbReference>
<accession>A0A7V9ACA2</accession>
<dbReference type="SUPFAM" id="SSF56112">
    <property type="entry name" value="Protein kinase-like (PK-like)"/>
    <property type="match status" value="1"/>
</dbReference>
<feature type="binding site" evidence="5">
    <location>
        <position position="132"/>
    </location>
    <ligand>
        <name>ATP</name>
        <dbReference type="ChEBI" id="CHEBI:30616"/>
    </ligand>
</feature>
<dbReference type="AlphaFoldDB" id="A0A7V9ACA2"/>
<protein>
    <submittedName>
        <fullName evidence="9">Serine/threonine protein kinase</fullName>
    </submittedName>
</protein>
<sequence>MQSSDSRKPSPSSPEPPAHPGAEKEENRSQSAEQTMLGKGSGAEAEAPEASRISQQETLPLPQDREGTVSTVGVAARPAGDSAERGSGVRSSSSRPLPSIPGYELLGELGRGGMAIVYKARQTKLDRLVALKVLREGVYASELDLARFRHEALAIARIQHPNVIQVYDIGEHEGLTYLAMEYAGEGTLQQWLAGQRLSVVGAIRLVYTLARAVGAAHQVGITHRDLKPGNILIVNGVPKIADFGLAKQLEHSLQTASGAILGTPQYMAPEQAAGDNRRVGPPSDVYALGVILFELLTGRVPLQGDTLLDTLDRVRFMPPPPLRELRGDIPGEVESVVQRCLRKSPEERYPNATMLAEELLRIFPALQSGGPTASRSSSPIPSAFWSILGTIAALILAAILVRQSGLLPWNRPAPAPPTLPAGSSQPSPLPTP</sequence>
<dbReference type="PROSITE" id="PS00107">
    <property type="entry name" value="PROTEIN_KINASE_ATP"/>
    <property type="match status" value="1"/>
</dbReference>
<dbReference type="InterPro" id="IPR008271">
    <property type="entry name" value="Ser/Thr_kinase_AS"/>
</dbReference>
<dbReference type="InterPro" id="IPR000719">
    <property type="entry name" value="Prot_kinase_dom"/>
</dbReference>
<keyword evidence="7" id="KW-0472">Membrane</keyword>
<dbReference type="Gene3D" id="3.30.200.20">
    <property type="entry name" value="Phosphorylase Kinase, domain 1"/>
    <property type="match status" value="1"/>
</dbReference>
<evidence type="ECO:0000313" key="10">
    <source>
        <dbReference type="Proteomes" id="UP000542342"/>
    </source>
</evidence>
<dbReference type="CDD" id="cd14014">
    <property type="entry name" value="STKc_PknB_like"/>
    <property type="match status" value="1"/>
</dbReference>
<keyword evidence="7" id="KW-0812">Transmembrane</keyword>
<dbReference type="EMBL" id="JACEFB010000008">
    <property type="protein sequence ID" value="MBA2226809.1"/>
    <property type="molecule type" value="Genomic_DNA"/>
</dbReference>
<dbReference type="Pfam" id="PF00069">
    <property type="entry name" value="Pkinase"/>
    <property type="match status" value="1"/>
</dbReference>
<keyword evidence="7" id="KW-1133">Transmembrane helix</keyword>
<feature type="compositionally biased region" description="Low complexity" evidence="6">
    <location>
        <begin position="85"/>
        <end position="101"/>
    </location>
</feature>
<evidence type="ECO:0000256" key="2">
    <source>
        <dbReference type="ARBA" id="ARBA00022741"/>
    </source>
</evidence>
<gene>
    <name evidence="9" type="ORF">H0921_11620</name>
</gene>
<keyword evidence="2 5" id="KW-0547">Nucleotide-binding</keyword>
<dbReference type="PROSITE" id="PS00108">
    <property type="entry name" value="PROTEIN_KINASE_ST"/>
    <property type="match status" value="1"/>
</dbReference>
<evidence type="ECO:0000256" key="3">
    <source>
        <dbReference type="ARBA" id="ARBA00022777"/>
    </source>
</evidence>
<dbReference type="RefSeq" id="WP_194538251.1">
    <property type="nucleotide sequence ID" value="NZ_JACEFB010000008.1"/>
</dbReference>
<comment type="caution">
    <text evidence="9">The sequence shown here is derived from an EMBL/GenBank/DDBJ whole genome shotgun (WGS) entry which is preliminary data.</text>
</comment>
<dbReference type="PROSITE" id="PS50011">
    <property type="entry name" value="PROTEIN_KINASE_DOM"/>
    <property type="match status" value="1"/>
</dbReference>
<organism evidence="9 10">
    <name type="scientific">Thermogemmata fonticola</name>
    <dbReference type="NCBI Taxonomy" id="2755323"/>
    <lineage>
        <taxon>Bacteria</taxon>
        <taxon>Pseudomonadati</taxon>
        <taxon>Planctomycetota</taxon>
        <taxon>Planctomycetia</taxon>
        <taxon>Gemmatales</taxon>
        <taxon>Gemmataceae</taxon>
        <taxon>Thermogemmata</taxon>
    </lineage>
</organism>
<keyword evidence="3 9" id="KW-0418">Kinase</keyword>
<dbReference type="GO" id="GO:0005524">
    <property type="term" value="F:ATP binding"/>
    <property type="evidence" value="ECO:0007669"/>
    <property type="project" value="UniProtKB-UniRule"/>
</dbReference>
<dbReference type="Gene3D" id="1.10.510.10">
    <property type="entry name" value="Transferase(Phosphotransferase) domain 1"/>
    <property type="match status" value="1"/>
</dbReference>
<dbReference type="GO" id="GO:0004674">
    <property type="term" value="F:protein serine/threonine kinase activity"/>
    <property type="evidence" value="ECO:0007669"/>
    <property type="project" value="UniProtKB-KW"/>
</dbReference>
<evidence type="ECO:0000256" key="4">
    <source>
        <dbReference type="ARBA" id="ARBA00022840"/>
    </source>
</evidence>
<name>A0A7V9ACA2_9BACT</name>
<evidence type="ECO:0000256" key="6">
    <source>
        <dbReference type="SAM" id="MobiDB-lite"/>
    </source>
</evidence>
<evidence type="ECO:0000256" key="5">
    <source>
        <dbReference type="PROSITE-ProRule" id="PRU10141"/>
    </source>
</evidence>
<feature type="domain" description="Protein kinase" evidence="8">
    <location>
        <begin position="103"/>
        <end position="360"/>
    </location>
</feature>
<dbReference type="InterPro" id="IPR011009">
    <property type="entry name" value="Kinase-like_dom_sf"/>
</dbReference>
<dbReference type="PANTHER" id="PTHR43289">
    <property type="entry name" value="MITOGEN-ACTIVATED PROTEIN KINASE KINASE KINASE 20-RELATED"/>
    <property type="match status" value="1"/>
</dbReference>
<keyword evidence="1" id="KW-0808">Transferase</keyword>
<evidence type="ECO:0000256" key="7">
    <source>
        <dbReference type="SAM" id="Phobius"/>
    </source>
</evidence>
<feature type="region of interest" description="Disordered" evidence="6">
    <location>
        <begin position="1"/>
        <end position="101"/>
    </location>
</feature>
<reference evidence="9 10" key="1">
    <citation type="submission" date="2020-07" db="EMBL/GenBank/DDBJ databases">
        <title>Thermogemmata thermophila gen. nov., sp. nov., a novel moderate thermophilic planctomycete from a Kamchatka hot spring.</title>
        <authorList>
            <person name="Elcheninov A.G."/>
            <person name="Podosokorskaya O.A."/>
            <person name="Kovaleva O.L."/>
            <person name="Novikov A."/>
            <person name="Bonch-Osmolovskaya E.A."/>
            <person name="Toshchakov S.V."/>
            <person name="Kublanov I.V."/>
        </authorList>
    </citation>
    <scope>NUCLEOTIDE SEQUENCE [LARGE SCALE GENOMIC DNA]</scope>
    <source>
        <strain evidence="9 10">2918</strain>
    </source>
</reference>
<dbReference type="InterPro" id="IPR017441">
    <property type="entry name" value="Protein_kinase_ATP_BS"/>
</dbReference>
<evidence type="ECO:0000256" key="1">
    <source>
        <dbReference type="ARBA" id="ARBA00022679"/>
    </source>
</evidence>
<evidence type="ECO:0000313" key="9">
    <source>
        <dbReference type="EMBL" id="MBA2226809.1"/>
    </source>
</evidence>
<feature type="transmembrane region" description="Helical" evidence="7">
    <location>
        <begin position="383"/>
        <end position="401"/>
    </location>
</feature>
<dbReference type="Proteomes" id="UP000542342">
    <property type="component" value="Unassembled WGS sequence"/>
</dbReference>